<protein>
    <recommendedName>
        <fullName evidence="3 7">Chorismate synthase</fullName>
        <ecNumber evidence="3 7">4.2.3.5</ecNumber>
    </recommendedName>
</protein>
<dbReference type="NCBIfam" id="TIGR00033">
    <property type="entry name" value="aroC"/>
    <property type="match status" value="1"/>
</dbReference>
<dbReference type="GO" id="GO:0009073">
    <property type="term" value="P:aromatic amino acid family biosynthetic process"/>
    <property type="evidence" value="ECO:0007669"/>
    <property type="project" value="UniProtKB-KW"/>
</dbReference>
<dbReference type="GO" id="GO:0008652">
    <property type="term" value="P:amino acid biosynthetic process"/>
    <property type="evidence" value="ECO:0007669"/>
    <property type="project" value="UniProtKB-KW"/>
</dbReference>
<dbReference type="Gene3D" id="3.60.150.10">
    <property type="entry name" value="Chorismate synthase AroC"/>
    <property type="match status" value="2"/>
</dbReference>
<comment type="pathway">
    <text evidence="1 7">Metabolic intermediate biosynthesis; chorismate biosynthesis; chorismate from D-erythrose 4-phosphate and phosphoenolpyruvate: step 7/7.</text>
</comment>
<evidence type="ECO:0000256" key="7">
    <source>
        <dbReference type="RuleBase" id="RU000605"/>
    </source>
</evidence>
<evidence type="ECO:0000256" key="5">
    <source>
        <dbReference type="ARBA" id="ARBA00023141"/>
    </source>
</evidence>
<evidence type="ECO:0000256" key="3">
    <source>
        <dbReference type="ARBA" id="ARBA00013036"/>
    </source>
</evidence>
<dbReference type="AlphaFoldDB" id="A0A813JYW5"/>
<dbReference type="GO" id="GO:0010181">
    <property type="term" value="F:FMN binding"/>
    <property type="evidence" value="ECO:0007669"/>
    <property type="project" value="TreeGrafter"/>
</dbReference>
<proteinExistence type="inferred from homology"/>
<gene>
    <name evidence="8" type="ORF">PGLA2088_LOCUS24839</name>
</gene>
<evidence type="ECO:0000256" key="6">
    <source>
        <dbReference type="ARBA" id="ARBA00023239"/>
    </source>
</evidence>
<dbReference type="GO" id="GO:0004107">
    <property type="term" value="F:chorismate synthase activity"/>
    <property type="evidence" value="ECO:0007669"/>
    <property type="project" value="UniProtKB-EC"/>
</dbReference>
<comment type="cofactor">
    <cofactor evidence="7">
        <name>FMNH2</name>
        <dbReference type="ChEBI" id="CHEBI:57618"/>
    </cofactor>
    <text evidence="7">Reduced FMN (FMNH(2)).</text>
</comment>
<keyword evidence="6 7" id="KW-0456">Lyase</keyword>
<dbReference type="InterPro" id="IPR035904">
    <property type="entry name" value="Chorismate_synth_AroC_sf"/>
</dbReference>
<name>A0A813JYW5_POLGL</name>
<evidence type="ECO:0000256" key="2">
    <source>
        <dbReference type="ARBA" id="ARBA00008014"/>
    </source>
</evidence>
<dbReference type="Pfam" id="PF01264">
    <property type="entry name" value="Chorismate_synt"/>
    <property type="match status" value="1"/>
</dbReference>
<evidence type="ECO:0000313" key="8">
    <source>
        <dbReference type="EMBL" id="CAE8686158.1"/>
    </source>
</evidence>
<dbReference type="EC" id="4.2.3.5" evidence="3 7"/>
<comment type="caution">
    <text evidence="8">The sequence shown here is derived from an EMBL/GenBank/DDBJ whole genome shotgun (WGS) entry which is preliminary data.</text>
</comment>
<dbReference type="PROSITE" id="PS00788">
    <property type="entry name" value="CHORISMATE_SYNTHASE_2"/>
    <property type="match status" value="1"/>
</dbReference>
<dbReference type="Proteomes" id="UP000626109">
    <property type="component" value="Unassembled WGS sequence"/>
</dbReference>
<sequence>MSSIGTLLKLSTFGESHGIGVGCILDGIPANLPLTELDVQPQLTRRRPGQSALTTPRNEADTVTILSGTENGLTLGTPIAMMVKNQDQRKFDYANTKEAPRPGHADYTYQVKYGLKATSGGGRASARETIGRVAAGAVAEKWMAQEYGMVISCWVSSVMNIDMPKDVAAALEADPPTREEIDTVGTLSEDVEKGVLTDMYGRKYSSKDGAPLDPSEVPADSLDFASGKMLYTRCPHPPTAAKMCAVIQQLRKEEDSTGGIVTCVVSGVPVGLGEPCFDKLEAELAKAMMSLPATKAFEIGQGFNCCRMRGSENNDLFVKGENGLLHSATNNAGGTLGGITSGEPIVFRVGIKPASSISQEQKTAHFDGTASVLLVKGRHDPCVLPRVPPLIEGMAALTMMDAALRQRARSGAPLQLLGESVKAKEGGYRGLCTATRKGAEACVDQDRMKAIYCCHCRCCCCCCCL</sequence>
<dbReference type="CDD" id="cd07304">
    <property type="entry name" value="Chorismate_synthase"/>
    <property type="match status" value="1"/>
</dbReference>
<dbReference type="PROSITE" id="PS00789">
    <property type="entry name" value="CHORISMATE_SYNTHASE_3"/>
    <property type="match status" value="1"/>
</dbReference>
<dbReference type="InterPro" id="IPR020541">
    <property type="entry name" value="Chorismate_synthase_CS"/>
</dbReference>
<dbReference type="PROSITE" id="PS00787">
    <property type="entry name" value="CHORISMATE_SYNTHASE_1"/>
    <property type="match status" value="1"/>
</dbReference>
<comment type="similarity">
    <text evidence="2 7">Belongs to the chorismate synthase family.</text>
</comment>
<dbReference type="PANTHER" id="PTHR21085:SF0">
    <property type="entry name" value="CHORISMATE SYNTHASE"/>
    <property type="match status" value="1"/>
</dbReference>
<dbReference type="PANTHER" id="PTHR21085">
    <property type="entry name" value="CHORISMATE SYNTHASE"/>
    <property type="match status" value="1"/>
</dbReference>
<evidence type="ECO:0000256" key="4">
    <source>
        <dbReference type="ARBA" id="ARBA00022605"/>
    </source>
</evidence>
<dbReference type="EMBL" id="CAJNNW010026540">
    <property type="protein sequence ID" value="CAE8686158.1"/>
    <property type="molecule type" value="Genomic_DNA"/>
</dbReference>
<dbReference type="GO" id="GO:0005829">
    <property type="term" value="C:cytosol"/>
    <property type="evidence" value="ECO:0007669"/>
    <property type="project" value="TreeGrafter"/>
</dbReference>
<keyword evidence="5 7" id="KW-0057">Aromatic amino acid biosynthesis</keyword>
<dbReference type="SUPFAM" id="SSF103263">
    <property type="entry name" value="Chorismate synthase, AroC"/>
    <property type="match status" value="1"/>
</dbReference>
<evidence type="ECO:0000256" key="1">
    <source>
        <dbReference type="ARBA" id="ARBA00005044"/>
    </source>
</evidence>
<keyword evidence="4 7" id="KW-0028">Amino-acid biosynthesis</keyword>
<reference evidence="8" key="1">
    <citation type="submission" date="2021-02" db="EMBL/GenBank/DDBJ databases">
        <authorList>
            <person name="Dougan E. K."/>
            <person name="Rhodes N."/>
            <person name="Thang M."/>
            <person name="Chan C."/>
        </authorList>
    </citation>
    <scope>NUCLEOTIDE SEQUENCE</scope>
</reference>
<dbReference type="UniPathway" id="UPA00053">
    <property type="reaction ID" value="UER00090"/>
</dbReference>
<evidence type="ECO:0000313" key="9">
    <source>
        <dbReference type="Proteomes" id="UP000626109"/>
    </source>
</evidence>
<dbReference type="HAMAP" id="MF_00300">
    <property type="entry name" value="Chorismate_synth"/>
    <property type="match status" value="1"/>
</dbReference>
<organism evidence="8 9">
    <name type="scientific">Polarella glacialis</name>
    <name type="common">Dinoflagellate</name>
    <dbReference type="NCBI Taxonomy" id="89957"/>
    <lineage>
        <taxon>Eukaryota</taxon>
        <taxon>Sar</taxon>
        <taxon>Alveolata</taxon>
        <taxon>Dinophyceae</taxon>
        <taxon>Suessiales</taxon>
        <taxon>Suessiaceae</taxon>
        <taxon>Polarella</taxon>
    </lineage>
</organism>
<dbReference type="GO" id="GO:0009423">
    <property type="term" value="P:chorismate biosynthetic process"/>
    <property type="evidence" value="ECO:0007669"/>
    <property type="project" value="UniProtKB-UniPathway"/>
</dbReference>
<accession>A0A813JYW5</accession>
<dbReference type="InterPro" id="IPR000453">
    <property type="entry name" value="Chorismate_synth"/>
</dbReference>
<comment type="catalytic activity">
    <reaction evidence="7">
        <text>5-O-(1-carboxyvinyl)-3-phosphoshikimate = chorismate + phosphate</text>
        <dbReference type="Rhea" id="RHEA:21020"/>
        <dbReference type="ChEBI" id="CHEBI:29748"/>
        <dbReference type="ChEBI" id="CHEBI:43474"/>
        <dbReference type="ChEBI" id="CHEBI:57701"/>
        <dbReference type="EC" id="4.2.3.5"/>
    </reaction>
</comment>